<reference evidence="3 4" key="1">
    <citation type="submission" date="2016-10" db="EMBL/GenBank/DDBJ databases">
        <authorList>
            <person name="de Groot N.N."/>
        </authorList>
    </citation>
    <scope>NUCLEOTIDE SEQUENCE [LARGE SCALE GENOMIC DNA]</scope>
    <source>
        <strain evidence="3 4">DSM 25584</strain>
    </source>
</reference>
<dbReference type="Proteomes" id="UP000199415">
    <property type="component" value="Unassembled WGS sequence"/>
</dbReference>
<dbReference type="InterPro" id="IPR023614">
    <property type="entry name" value="Porin_dom_sf"/>
</dbReference>
<feature type="domain" description="Porin" evidence="2">
    <location>
        <begin position="9"/>
        <end position="355"/>
    </location>
</feature>
<keyword evidence="1" id="KW-0732">Signal</keyword>
<feature type="signal peptide" evidence="1">
    <location>
        <begin position="1"/>
        <end position="25"/>
    </location>
</feature>
<evidence type="ECO:0000313" key="4">
    <source>
        <dbReference type="Proteomes" id="UP000199415"/>
    </source>
</evidence>
<proteinExistence type="predicted"/>
<dbReference type="STRING" id="1082479.SAMN05216241_10781"/>
<gene>
    <name evidence="3" type="ORF">SAMN05216241_10781</name>
</gene>
<organism evidence="3 4">
    <name type="scientific">Limimonas halophila</name>
    <dbReference type="NCBI Taxonomy" id="1082479"/>
    <lineage>
        <taxon>Bacteria</taxon>
        <taxon>Pseudomonadati</taxon>
        <taxon>Pseudomonadota</taxon>
        <taxon>Alphaproteobacteria</taxon>
        <taxon>Rhodospirillales</taxon>
        <taxon>Rhodovibrionaceae</taxon>
        <taxon>Limimonas</taxon>
    </lineage>
</organism>
<dbReference type="GO" id="GO:0015288">
    <property type="term" value="F:porin activity"/>
    <property type="evidence" value="ECO:0007669"/>
    <property type="project" value="InterPro"/>
</dbReference>
<dbReference type="RefSeq" id="WP_176758630.1">
    <property type="nucleotide sequence ID" value="NZ_FNCE01000007.1"/>
</dbReference>
<dbReference type="AlphaFoldDB" id="A0A1G7SNZ7"/>
<protein>
    <submittedName>
        <fullName evidence="3">Porin</fullName>
    </submittedName>
</protein>
<dbReference type="EMBL" id="FNCE01000007">
    <property type="protein sequence ID" value="SDG24564.1"/>
    <property type="molecule type" value="Genomic_DNA"/>
</dbReference>
<evidence type="ECO:0000256" key="1">
    <source>
        <dbReference type="SAM" id="SignalP"/>
    </source>
</evidence>
<dbReference type="InterPro" id="IPR033900">
    <property type="entry name" value="Gram_neg_porin_domain"/>
</dbReference>
<dbReference type="Gene3D" id="2.40.160.10">
    <property type="entry name" value="Porin"/>
    <property type="match status" value="1"/>
</dbReference>
<dbReference type="Pfam" id="PF13609">
    <property type="entry name" value="Porin_4"/>
    <property type="match status" value="1"/>
</dbReference>
<evidence type="ECO:0000259" key="2">
    <source>
        <dbReference type="Pfam" id="PF13609"/>
    </source>
</evidence>
<name>A0A1G7SNZ7_9PROT</name>
<evidence type="ECO:0000313" key="3">
    <source>
        <dbReference type="EMBL" id="SDG24564.1"/>
    </source>
</evidence>
<dbReference type="GO" id="GO:0016020">
    <property type="term" value="C:membrane"/>
    <property type="evidence" value="ECO:0007669"/>
    <property type="project" value="InterPro"/>
</dbReference>
<keyword evidence="4" id="KW-1185">Reference proteome</keyword>
<sequence>MTMKKSLYATTALLGVATVANGAHAEGINLDVGGFFNFYQSVGDPHGGFGVDDTQTFQDAEISFSGSYTLDNGIEAGVSITTEIANPNSDFQQGVEADGVYGYMKGSFGTVQLGSQNSAAYAQSWGAGPLWSYTLVPINTGWQSYFTGGTSANAGNFYNVGGSTHLDFANDAQRIAYYTPRVAGFKFGASWAPEIQGNNTQQFGFQDSDTTASDGLSASVSWSQDFQQVGLSAYAGVNTAQAADGSGNEDPEHYMAGVRANFAGFGVGYAFAEADNPDAVSAAQGDSPDDGRAHGFDVVYSTGPFTFQAEALISRTDGNSATPDADQETYKGAVGYNLGPGINLSGGVIFDNQENNAGVDSDAVSGVIGTTMFF</sequence>
<dbReference type="SUPFAM" id="SSF56935">
    <property type="entry name" value="Porins"/>
    <property type="match status" value="1"/>
</dbReference>
<feature type="chain" id="PRO_5011529027" evidence="1">
    <location>
        <begin position="26"/>
        <end position="374"/>
    </location>
</feature>
<accession>A0A1G7SNZ7</accession>